<dbReference type="PANTHER" id="PTHR45786:SF74">
    <property type="entry name" value="ATP-DEPENDENT DNA HELICASE"/>
    <property type="match status" value="1"/>
</dbReference>
<dbReference type="AlphaFoldDB" id="A0AAW2DBY9"/>
<organism evidence="1 2">
    <name type="scientific">Lithocarpus litseifolius</name>
    <dbReference type="NCBI Taxonomy" id="425828"/>
    <lineage>
        <taxon>Eukaryota</taxon>
        <taxon>Viridiplantae</taxon>
        <taxon>Streptophyta</taxon>
        <taxon>Embryophyta</taxon>
        <taxon>Tracheophyta</taxon>
        <taxon>Spermatophyta</taxon>
        <taxon>Magnoliopsida</taxon>
        <taxon>eudicotyledons</taxon>
        <taxon>Gunneridae</taxon>
        <taxon>Pentapetalae</taxon>
        <taxon>rosids</taxon>
        <taxon>fabids</taxon>
        <taxon>Fagales</taxon>
        <taxon>Fagaceae</taxon>
        <taxon>Lithocarpus</taxon>
    </lineage>
</organism>
<evidence type="ECO:0000313" key="1">
    <source>
        <dbReference type="EMBL" id="KAL0007639.1"/>
    </source>
</evidence>
<dbReference type="PANTHER" id="PTHR45786">
    <property type="entry name" value="DNA BINDING PROTEIN-LIKE"/>
    <property type="match status" value="1"/>
</dbReference>
<dbReference type="EMBL" id="JAZDWU010000003">
    <property type="protein sequence ID" value="KAL0007639.1"/>
    <property type="molecule type" value="Genomic_DNA"/>
</dbReference>
<reference evidence="1 2" key="1">
    <citation type="submission" date="2024-01" db="EMBL/GenBank/DDBJ databases">
        <title>A telomere-to-telomere, gap-free genome of sweet tea (Lithocarpus litseifolius).</title>
        <authorList>
            <person name="Zhou J."/>
        </authorList>
    </citation>
    <scope>NUCLEOTIDE SEQUENCE [LARGE SCALE GENOMIC DNA]</scope>
    <source>
        <strain evidence="1">Zhou-2022a</strain>
        <tissue evidence="1">Leaf</tissue>
    </source>
</reference>
<gene>
    <name evidence="1" type="ORF">SO802_009141</name>
</gene>
<proteinExistence type="predicted"/>
<evidence type="ECO:0008006" key="3">
    <source>
        <dbReference type="Google" id="ProtNLM"/>
    </source>
</evidence>
<dbReference type="Proteomes" id="UP001459277">
    <property type="component" value="Unassembled WGS sequence"/>
</dbReference>
<name>A0AAW2DBY9_9ROSI</name>
<sequence>MCCRSVVDPGNLFDVPISYDLGTSTLQRKTSNGNLFEVPILYGSGFSTFQSHDKNGATKRLKSGKTTGIIDKQLVKAPIIGCDFHFGNVENTLVLSQLNDEILQRCDKEFIDDNLLDVPVDVMVEEEATDFIPNNANTIFGSTSHESNTISGELRNEHLIHVISPAEVAAPTETCESCGAILWYEERNVKSRRPSQPKFWLCCSEGLIYLPLLKRAPPVLEELLNYDGSSFVHFHDNHWRYNAMFAITSMGGKVDRTVNDGNGPYVFRLNGQNHHLIGSLLPVEGSEPKFAQLYVFDTENEVQHKRRSISFDKENDGINPEIVNSLIHMLDENNALVKVFKMARDRYTECNTADVKLRLINCRTNCSPQYNLPTALEVAGLIVGDFDCNNRYHDIIVEDRHRGLRHISEIHLAFMTMQYSLLFPYGEDGFSLGFRLRWIQKKQDYLRAEIYSGLKDVVLRGDTTRASIVVYTIEFQKRGLPHAHILVFLHLDDKYPVPKDIDSKISAEIPDSLEDSIGHEAVKQFTMHGPCGAARLNPPYMVDNNCTKHFLNILFVKPSLMTKAFRLIEDEKMAVLC</sequence>
<keyword evidence="2" id="KW-1185">Reference proteome</keyword>
<protein>
    <recommendedName>
        <fullName evidence="3">Helitron helicase-like domain-containing protein</fullName>
    </recommendedName>
</protein>
<accession>A0AAW2DBY9</accession>
<evidence type="ECO:0000313" key="2">
    <source>
        <dbReference type="Proteomes" id="UP001459277"/>
    </source>
</evidence>
<comment type="caution">
    <text evidence="1">The sequence shown here is derived from an EMBL/GenBank/DDBJ whole genome shotgun (WGS) entry which is preliminary data.</text>
</comment>